<evidence type="ECO:0000256" key="1">
    <source>
        <dbReference type="ARBA" id="ARBA00023118"/>
    </source>
</evidence>
<accession>A0A291RI21</accession>
<proteinExistence type="predicted"/>
<dbReference type="GO" id="GO:0051607">
    <property type="term" value="P:defense response to virus"/>
    <property type="evidence" value="ECO:0007669"/>
    <property type="project" value="UniProtKB-KW"/>
</dbReference>
<organism evidence="2 3">
    <name type="scientific">Nocardia terpenica</name>
    <dbReference type="NCBI Taxonomy" id="455432"/>
    <lineage>
        <taxon>Bacteria</taxon>
        <taxon>Bacillati</taxon>
        <taxon>Actinomycetota</taxon>
        <taxon>Actinomycetes</taxon>
        <taxon>Mycobacteriales</taxon>
        <taxon>Nocardiaceae</taxon>
        <taxon>Nocardia</taxon>
    </lineage>
</organism>
<reference evidence="2 3" key="1">
    <citation type="submission" date="2017-10" db="EMBL/GenBank/DDBJ databases">
        <title>Comparative genomics between pathogenic Norcardia.</title>
        <authorList>
            <person name="Zeng L."/>
        </authorList>
    </citation>
    <scope>NUCLEOTIDE SEQUENCE [LARGE SCALE GENOMIC DNA]</scope>
    <source>
        <strain evidence="2 3">NC_YFY_NT001</strain>
    </source>
</reference>
<dbReference type="Proteomes" id="UP000221961">
    <property type="component" value="Chromosome"/>
</dbReference>
<gene>
    <name evidence="2" type="primary">cas5e</name>
    <name evidence="2" type="ORF">CRH09_11710</name>
</gene>
<sequence>MSVLVLRLAAPLQSWGVASRFARRDTQQYPSKSGVLGLIAAAQGCRRTDPIEDALIGLAFGVRIDQQGTLVRDFQVAVSLDGRDQYPLSQRYYLADAVFTAVIQGDFDLLTGIREALLRPAFPLYLGRRSCPVTESLVLGAVQELSLCEALQETPWQAATWYRQRQPGSVRLPIYRDRLPGDPVEQLQERVRDVPISFDPVRREYGWRTVISNHAEIVNLDARGSDHDPMAALGGA</sequence>
<protein>
    <submittedName>
        <fullName evidence="2">Type I-E CRISPR-associated protein Cas5/CasD</fullName>
    </submittedName>
</protein>
<dbReference type="InterPro" id="IPR021124">
    <property type="entry name" value="CRISPR-assoc_prot_Cas5"/>
</dbReference>
<dbReference type="KEGG" id="ntp:CRH09_11710"/>
<dbReference type="GeneID" id="88358070"/>
<dbReference type="NCBIfam" id="TIGR02593">
    <property type="entry name" value="CRISPR_cas5"/>
    <property type="match status" value="1"/>
</dbReference>
<dbReference type="AlphaFoldDB" id="A0A291RI21"/>
<dbReference type="NCBIfam" id="TIGR01868">
    <property type="entry name" value="casD_Cas5e"/>
    <property type="match status" value="1"/>
</dbReference>
<dbReference type="GO" id="GO:0003723">
    <property type="term" value="F:RNA binding"/>
    <property type="evidence" value="ECO:0007669"/>
    <property type="project" value="InterPro"/>
</dbReference>
<dbReference type="RefSeq" id="WP_098693951.1">
    <property type="nucleotide sequence ID" value="NZ_CP023778.1"/>
</dbReference>
<evidence type="ECO:0000313" key="2">
    <source>
        <dbReference type="EMBL" id="ATL66774.1"/>
    </source>
</evidence>
<dbReference type="Gene3D" id="3.30.70.2660">
    <property type="match status" value="1"/>
</dbReference>
<dbReference type="EMBL" id="CP023778">
    <property type="protein sequence ID" value="ATL66774.1"/>
    <property type="molecule type" value="Genomic_DNA"/>
</dbReference>
<evidence type="ECO:0000313" key="3">
    <source>
        <dbReference type="Proteomes" id="UP000221961"/>
    </source>
</evidence>
<dbReference type="InterPro" id="IPR010147">
    <property type="entry name" value="CRISPR-assoc_prot_CasD"/>
</dbReference>
<keyword evidence="1" id="KW-0051">Antiviral defense</keyword>
<dbReference type="CDD" id="cd09756">
    <property type="entry name" value="Cas5_I-E"/>
    <property type="match status" value="1"/>
</dbReference>
<name>A0A291RI21_9NOCA</name>
<dbReference type="InterPro" id="IPR013422">
    <property type="entry name" value="CRISPR-assoc_prot_Cas5_N"/>
</dbReference>
<dbReference type="Pfam" id="PF09704">
    <property type="entry name" value="Cas_Cas5d"/>
    <property type="match status" value="1"/>
</dbReference>
<dbReference type="GO" id="GO:0043571">
    <property type="term" value="P:maintenance of CRISPR repeat elements"/>
    <property type="evidence" value="ECO:0007669"/>
    <property type="project" value="InterPro"/>
</dbReference>